<reference evidence="11 12" key="1">
    <citation type="submission" date="2024-08" db="EMBL/GenBank/DDBJ databases">
        <title>Gnathostoma spinigerum genome.</title>
        <authorList>
            <person name="Gonzalez-Bertolin B."/>
            <person name="Monzon S."/>
            <person name="Zaballos A."/>
            <person name="Jimenez P."/>
            <person name="Dekumyoy P."/>
            <person name="Varona S."/>
            <person name="Cuesta I."/>
            <person name="Sumanam S."/>
            <person name="Adisakwattana P."/>
            <person name="Gasser R.B."/>
            <person name="Hernandez-Gonzalez A."/>
            <person name="Young N.D."/>
            <person name="Perteguer M.J."/>
        </authorList>
    </citation>
    <scope>NUCLEOTIDE SEQUENCE [LARGE SCALE GENOMIC DNA]</scope>
    <source>
        <strain evidence="11">AL3</strain>
        <tissue evidence="11">Liver</tissue>
    </source>
</reference>
<dbReference type="SUPFAM" id="SSF101576">
    <property type="entry name" value="Supernatant protein factor (SPF), C-terminal domain"/>
    <property type="match status" value="1"/>
</dbReference>
<evidence type="ECO:0000256" key="3">
    <source>
        <dbReference type="ARBA" id="ARBA00022692"/>
    </source>
</evidence>
<evidence type="ECO:0000256" key="9">
    <source>
        <dbReference type="SAM" id="Phobius"/>
    </source>
</evidence>
<dbReference type="InterPro" id="IPR036598">
    <property type="entry name" value="GOLD_dom_sf"/>
</dbReference>
<dbReference type="Pfam" id="PF01105">
    <property type="entry name" value="EMP24_GP25L"/>
    <property type="match status" value="1"/>
</dbReference>
<evidence type="ECO:0000313" key="11">
    <source>
        <dbReference type="EMBL" id="MFH4982430.1"/>
    </source>
</evidence>
<evidence type="ECO:0000259" key="10">
    <source>
        <dbReference type="PROSITE" id="PS50866"/>
    </source>
</evidence>
<name>A0ABD6ER32_9BILA</name>
<evidence type="ECO:0000256" key="5">
    <source>
        <dbReference type="ARBA" id="ARBA00022989"/>
    </source>
</evidence>
<evidence type="ECO:0000256" key="7">
    <source>
        <dbReference type="ARBA" id="ARBA00037847"/>
    </source>
</evidence>
<dbReference type="PANTHER" id="PTHR22811">
    <property type="entry name" value="TRANSMEMBRANE EMP24 DOMAIN-CONTAINING PROTEIN"/>
    <property type="match status" value="1"/>
</dbReference>
<dbReference type="InterPro" id="IPR015720">
    <property type="entry name" value="Emp24-like"/>
</dbReference>
<organism evidence="11 12">
    <name type="scientific">Gnathostoma spinigerum</name>
    <dbReference type="NCBI Taxonomy" id="75299"/>
    <lineage>
        <taxon>Eukaryota</taxon>
        <taxon>Metazoa</taxon>
        <taxon>Ecdysozoa</taxon>
        <taxon>Nematoda</taxon>
        <taxon>Chromadorea</taxon>
        <taxon>Rhabditida</taxon>
        <taxon>Spirurina</taxon>
        <taxon>Gnathostomatomorpha</taxon>
        <taxon>Gnathostomatoidea</taxon>
        <taxon>Gnathostomatidae</taxon>
        <taxon>Gnathostoma</taxon>
    </lineage>
</organism>
<sequence length="249" mass="28830">MILWRIVKLKWSIEECPSVFTSVYMRCDAIPSDVEVQTPLMFIWAIIACLFVETVSIELTFELEDNAEQCFYEEIKKGADCVFEFQVVLGGKYDVDLTLTDPHGKEIYQVNKKQYDSYSWKAEVEGPYKACFSNKFSTFTHKVVYMDWQKGEEGTFIDQLKLGAKDGTPRSTAMTQLEMSATAVGDRLRLIDDYQTHHRLREATGRKRAEELNERVLYWSLGQTAVILIIGVAQVVLLRSFFTEKRTYY</sequence>
<dbReference type="EMBL" id="JBGFUD010009291">
    <property type="protein sequence ID" value="MFH4982430.1"/>
    <property type="molecule type" value="Genomic_DNA"/>
</dbReference>
<keyword evidence="12" id="KW-1185">Reference proteome</keyword>
<dbReference type="SMART" id="SM01190">
    <property type="entry name" value="EMP24_GP25L"/>
    <property type="match status" value="1"/>
</dbReference>
<dbReference type="Proteomes" id="UP001608902">
    <property type="component" value="Unassembled WGS sequence"/>
</dbReference>
<dbReference type="GO" id="GO:0016020">
    <property type="term" value="C:membrane"/>
    <property type="evidence" value="ECO:0007669"/>
    <property type="project" value="UniProtKB-SubCell"/>
</dbReference>
<protein>
    <recommendedName>
        <fullName evidence="10">GOLD domain-containing protein</fullName>
    </recommendedName>
</protein>
<dbReference type="PROSITE" id="PS50866">
    <property type="entry name" value="GOLD"/>
    <property type="match status" value="1"/>
</dbReference>
<comment type="similarity">
    <text evidence="2 8">Belongs to the EMP24/GP25L family.</text>
</comment>
<evidence type="ECO:0000256" key="4">
    <source>
        <dbReference type="ARBA" id="ARBA00022729"/>
    </source>
</evidence>
<evidence type="ECO:0000256" key="6">
    <source>
        <dbReference type="ARBA" id="ARBA00023136"/>
    </source>
</evidence>
<evidence type="ECO:0000313" key="12">
    <source>
        <dbReference type="Proteomes" id="UP001608902"/>
    </source>
</evidence>
<dbReference type="AlphaFoldDB" id="A0ABD6ER32"/>
<dbReference type="InterPro" id="IPR009038">
    <property type="entry name" value="GOLD_dom"/>
</dbReference>
<feature type="domain" description="GOLD" evidence="10">
    <location>
        <begin position="68"/>
        <end position="150"/>
    </location>
</feature>
<evidence type="ECO:0000256" key="1">
    <source>
        <dbReference type="ARBA" id="ARBA00004479"/>
    </source>
</evidence>
<dbReference type="GO" id="GO:0012505">
    <property type="term" value="C:endomembrane system"/>
    <property type="evidence" value="ECO:0007669"/>
    <property type="project" value="UniProtKB-SubCell"/>
</dbReference>
<proteinExistence type="inferred from homology"/>
<evidence type="ECO:0000256" key="2">
    <source>
        <dbReference type="ARBA" id="ARBA00007104"/>
    </source>
</evidence>
<feature type="transmembrane region" description="Helical" evidence="9">
    <location>
        <begin position="216"/>
        <end position="242"/>
    </location>
</feature>
<keyword evidence="5 9" id="KW-1133">Transmembrane helix</keyword>
<gene>
    <name evidence="11" type="ORF">AB6A40_009139</name>
</gene>
<evidence type="ECO:0000256" key="8">
    <source>
        <dbReference type="RuleBase" id="RU003827"/>
    </source>
</evidence>
<comment type="subcellular location">
    <subcellularLocation>
        <location evidence="7">Endomembrane system</location>
        <topology evidence="7">Single-pass membrane protein</topology>
    </subcellularLocation>
    <subcellularLocation>
        <location evidence="1 8">Membrane</location>
        <topology evidence="1 8">Single-pass type I membrane protein</topology>
    </subcellularLocation>
</comment>
<accession>A0ABD6ER32</accession>
<keyword evidence="6 9" id="KW-0472">Membrane</keyword>
<keyword evidence="4" id="KW-0732">Signal</keyword>
<keyword evidence="3 8" id="KW-0812">Transmembrane</keyword>
<comment type="caution">
    <text evidence="11">The sequence shown here is derived from an EMBL/GenBank/DDBJ whole genome shotgun (WGS) entry which is preliminary data.</text>
</comment>